<keyword evidence="5" id="KW-1185">Reference proteome</keyword>
<dbReference type="PIRSF" id="PIRSF000137">
    <property type="entry name" value="Alcohol_oxidase"/>
    <property type="match status" value="1"/>
</dbReference>
<dbReference type="Gene3D" id="3.50.50.60">
    <property type="entry name" value="FAD/NAD(P)-binding domain"/>
    <property type="match status" value="1"/>
</dbReference>
<comment type="cofactor">
    <cofactor evidence="2">
        <name>FAD</name>
        <dbReference type="ChEBI" id="CHEBI:57692"/>
    </cofactor>
</comment>
<evidence type="ECO:0000313" key="5">
    <source>
        <dbReference type="Proteomes" id="UP000799750"/>
    </source>
</evidence>
<dbReference type="EMBL" id="MU004203">
    <property type="protein sequence ID" value="KAF2488460.1"/>
    <property type="molecule type" value="Genomic_DNA"/>
</dbReference>
<accession>A0A6A6Q7V0</accession>
<dbReference type="Gene3D" id="3.30.560.10">
    <property type="entry name" value="Glucose Oxidase, domain 3"/>
    <property type="match status" value="1"/>
</dbReference>
<dbReference type="Pfam" id="PF00732">
    <property type="entry name" value="GMC_oxred_N"/>
    <property type="match status" value="1"/>
</dbReference>
<evidence type="ECO:0000313" key="4">
    <source>
        <dbReference type="EMBL" id="KAF2488460.1"/>
    </source>
</evidence>
<keyword evidence="2" id="KW-0285">Flavoprotein</keyword>
<sequence>MSSPQKYDFIIIGGGTAGLPLSALLSASPHLSILVLEAGAHHPTSTDPLVDIPGLYGHSFGRPTHDWSFTTVPQQHLHNTTHRWPRGKMLGGTSGINLMMHSQCSARDLDNWVALGNPGWSYAELLPYFQRSERYSAPSEALGEKLGYVPVDAGLRGGEGPVRGMWPVLGEAMGYPSPKDCRGGTSLGLFNQPLGVDEQGRRSYATRYWEPVRERGNLEVRTGSLVERVVFGEGKGAKGVAATGVQYVCEGERVTVELGEGGEVIVCAGAVQSPQILELSGLGNKEVLERYGIEMVVALPGVGENLRDHIVAPFSWEVKEGVPTSEAAAKPEVFAQLMELYQKTQGGPLANTVTTTGFLPYHGLATTLSTTDTEEHIKDICPTLMSPPDALAKLQLIDKSEAAVQVLFVSKGVDTARMDTPRTGWGHSFPGAYGTILAATTRTFSRGSIHIKSADPTEHPEIDPAYLSHPLDIDVLAQAILHFQDMARTDPLSGFLKKDADGANVPIPGMTAPKTLAEAKQHVHKHAFTEYHPIGTCSMLPKESGGVVDSNLKVYGTTNVRVCDASIFPMHVQGNIQSLVYAVAEKTADLLLAKK</sequence>
<dbReference type="Proteomes" id="UP000799750">
    <property type="component" value="Unassembled WGS sequence"/>
</dbReference>
<feature type="binding site" evidence="2">
    <location>
        <position position="226"/>
    </location>
    <ligand>
        <name>FAD</name>
        <dbReference type="ChEBI" id="CHEBI:57692"/>
    </ligand>
</feature>
<name>A0A6A6Q7V0_9PEZI</name>
<dbReference type="SUPFAM" id="SSF51905">
    <property type="entry name" value="FAD/NAD(P)-binding domain"/>
    <property type="match status" value="1"/>
</dbReference>
<feature type="domain" description="Glucose-methanol-choline oxidoreductase N-terminal" evidence="3">
    <location>
        <begin position="269"/>
        <end position="283"/>
    </location>
</feature>
<dbReference type="InterPro" id="IPR000172">
    <property type="entry name" value="GMC_OxRdtase_N"/>
</dbReference>
<dbReference type="AlphaFoldDB" id="A0A6A6Q7V0"/>
<protein>
    <submittedName>
        <fullName evidence="4">Alcohol oxidase</fullName>
    </submittedName>
</protein>
<reference evidence="4" key="1">
    <citation type="journal article" date="2020" name="Stud. Mycol.">
        <title>101 Dothideomycetes genomes: a test case for predicting lifestyles and emergence of pathogens.</title>
        <authorList>
            <person name="Haridas S."/>
            <person name="Albert R."/>
            <person name="Binder M."/>
            <person name="Bloem J."/>
            <person name="Labutti K."/>
            <person name="Salamov A."/>
            <person name="Andreopoulos B."/>
            <person name="Baker S."/>
            <person name="Barry K."/>
            <person name="Bills G."/>
            <person name="Bluhm B."/>
            <person name="Cannon C."/>
            <person name="Castanera R."/>
            <person name="Culley D."/>
            <person name="Daum C."/>
            <person name="Ezra D."/>
            <person name="Gonzalez J."/>
            <person name="Henrissat B."/>
            <person name="Kuo A."/>
            <person name="Liang C."/>
            <person name="Lipzen A."/>
            <person name="Lutzoni F."/>
            <person name="Magnuson J."/>
            <person name="Mondo S."/>
            <person name="Nolan M."/>
            <person name="Ohm R."/>
            <person name="Pangilinan J."/>
            <person name="Park H.-J."/>
            <person name="Ramirez L."/>
            <person name="Alfaro M."/>
            <person name="Sun H."/>
            <person name="Tritt A."/>
            <person name="Yoshinaga Y."/>
            <person name="Zwiers L.-H."/>
            <person name="Turgeon B."/>
            <person name="Goodwin S."/>
            <person name="Spatafora J."/>
            <person name="Crous P."/>
            <person name="Grigoriev I."/>
        </authorList>
    </citation>
    <scope>NUCLEOTIDE SEQUENCE</scope>
    <source>
        <strain evidence="4">CBS 269.34</strain>
    </source>
</reference>
<gene>
    <name evidence="4" type="ORF">BU16DRAFT_520610</name>
</gene>
<evidence type="ECO:0000256" key="2">
    <source>
        <dbReference type="PIRSR" id="PIRSR000137-2"/>
    </source>
</evidence>
<keyword evidence="2" id="KW-0274">FAD</keyword>
<dbReference type="InterPro" id="IPR012132">
    <property type="entry name" value="GMC_OxRdtase"/>
</dbReference>
<dbReference type="SUPFAM" id="SSF54373">
    <property type="entry name" value="FAD-linked reductases, C-terminal domain"/>
    <property type="match status" value="1"/>
</dbReference>
<organism evidence="4 5">
    <name type="scientific">Lophium mytilinum</name>
    <dbReference type="NCBI Taxonomy" id="390894"/>
    <lineage>
        <taxon>Eukaryota</taxon>
        <taxon>Fungi</taxon>
        <taxon>Dikarya</taxon>
        <taxon>Ascomycota</taxon>
        <taxon>Pezizomycotina</taxon>
        <taxon>Dothideomycetes</taxon>
        <taxon>Pleosporomycetidae</taxon>
        <taxon>Mytilinidiales</taxon>
        <taxon>Mytilinidiaceae</taxon>
        <taxon>Lophium</taxon>
    </lineage>
</organism>
<dbReference type="GO" id="GO:0050660">
    <property type="term" value="F:flavin adenine dinucleotide binding"/>
    <property type="evidence" value="ECO:0007669"/>
    <property type="project" value="InterPro"/>
</dbReference>
<dbReference type="OrthoDB" id="269227at2759"/>
<proteinExistence type="inferred from homology"/>
<dbReference type="PANTHER" id="PTHR11552:SF210">
    <property type="entry name" value="GLUCOSE-METHANOL-CHOLINE OXIDOREDUCTASE N-TERMINAL DOMAIN-CONTAINING PROTEIN-RELATED"/>
    <property type="match status" value="1"/>
</dbReference>
<dbReference type="InterPro" id="IPR007867">
    <property type="entry name" value="GMC_OxRtase_C"/>
</dbReference>
<dbReference type="PROSITE" id="PS00624">
    <property type="entry name" value="GMC_OXRED_2"/>
    <property type="match status" value="1"/>
</dbReference>
<dbReference type="InterPro" id="IPR036188">
    <property type="entry name" value="FAD/NAD-bd_sf"/>
</dbReference>
<dbReference type="GO" id="GO:0016614">
    <property type="term" value="F:oxidoreductase activity, acting on CH-OH group of donors"/>
    <property type="evidence" value="ECO:0007669"/>
    <property type="project" value="InterPro"/>
</dbReference>
<feature type="binding site" evidence="2">
    <location>
        <position position="93"/>
    </location>
    <ligand>
        <name>FAD</name>
        <dbReference type="ChEBI" id="CHEBI:57692"/>
    </ligand>
</feature>
<dbReference type="PANTHER" id="PTHR11552">
    <property type="entry name" value="GLUCOSE-METHANOL-CHOLINE GMC OXIDOREDUCTASE"/>
    <property type="match status" value="1"/>
</dbReference>
<evidence type="ECO:0000256" key="1">
    <source>
        <dbReference type="ARBA" id="ARBA00010790"/>
    </source>
</evidence>
<dbReference type="Pfam" id="PF05199">
    <property type="entry name" value="GMC_oxred_C"/>
    <property type="match status" value="1"/>
</dbReference>
<comment type="similarity">
    <text evidence="1">Belongs to the GMC oxidoreductase family.</text>
</comment>
<evidence type="ECO:0000259" key="3">
    <source>
        <dbReference type="PROSITE" id="PS00624"/>
    </source>
</evidence>